<feature type="transmembrane region" description="Helical" evidence="2">
    <location>
        <begin position="29"/>
        <end position="51"/>
    </location>
</feature>
<evidence type="ECO:0000313" key="3">
    <source>
        <dbReference type="EMBL" id="CAD8090209.1"/>
    </source>
</evidence>
<proteinExistence type="predicted"/>
<dbReference type="GO" id="GO:0008270">
    <property type="term" value="F:zinc ion binding"/>
    <property type="evidence" value="ECO:0007669"/>
    <property type="project" value="TreeGrafter"/>
</dbReference>
<dbReference type="Proteomes" id="UP000688137">
    <property type="component" value="Unassembled WGS sequence"/>
</dbReference>
<dbReference type="OMA" id="QQIDANQ"/>
<reference evidence="3" key="1">
    <citation type="submission" date="2021-01" db="EMBL/GenBank/DDBJ databases">
        <authorList>
            <consortium name="Genoscope - CEA"/>
            <person name="William W."/>
        </authorList>
    </citation>
    <scope>NUCLEOTIDE SEQUENCE</scope>
</reference>
<keyword evidence="4" id="KW-1185">Reference proteome</keyword>
<protein>
    <recommendedName>
        <fullName evidence="5">Transmembrane protein</fullName>
    </recommendedName>
</protein>
<name>A0A8S1NFZ1_PARPR</name>
<feature type="coiled-coil region" evidence="1">
    <location>
        <begin position="459"/>
        <end position="486"/>
    </location>
</feature>
<evidence type="ECO:0000256" key="1">
    <source>
        <dbReference type="SAM" id="Coils"/>
    </source>
</evidence>
<comment type="caution">
    <text evidence="3">The sequence shown here is derived from an EMBL/GenBank/DDBJ whole genome shotgun (WGS) entry which is preliminary data.</text>
</comment>
<keyword evidence="2" id="KW-1133">Transmembrane helix</keyword>
<evidence type="ECO:0000256" key="2">
    <source>
        <dbReference type="SAM" id="Phobius"/>
    </source>
</evidence>
<sequence length="526" mass="61562">MLYFLQSIDQFGVEQKLQIPPINPTQKSALGGLITLTLYGISLGYFIFQFIDWQSNHKLPKITSLQQQIEADQTILQRGVFIEICYFKKLNNSIDPFNPKQLIYNPIFQLIPNNWDNTSNITLRFEQEQSENGKIINKFYVEDIKISKSPLELSQINSVDYQLLLGFCRQNQLSEGQQCADEDTIKEFYKQENFFQVQLFIEQFDPKSKRFKKVPKSYVLDMMPGQLFYNQFTLQVGELELDDGFLFPNSKDYTFISDLQFISSTHDKAYSKKYYGEELISILYFTLDEIKIVNSVEYPKISEILADTGSIISSILSISFLVSKYNENICLQKAQREIISMYYHDFIDFQIKKNWLGKIIGVNFKGRDYDPQKSGEILNKLHQIAIAKMNYLNLQNEVAKLQLIIQEHLGLQQIKKYLEVDYKLENLFEKIGIPEKNIQSINQILPSDQQHMRNPQQQVSSETEILQQKENNLDQELDERIQLLINKNIRKLQQHDTKNQEHQDSSQNLNINLQVINLEQSQTSLK</sequence>
<evidence type="ECO:0008006" key="5">
    <source>
        <dbReference type="Google" id="ProtNLM"/>
    </source>
</evidence>
<organism evidence="3 4">
    <name type="scientific">Paramecium primaurelia</name>
    <dbReference type="NCBI Taxonomy" id="5886"/>
    <lineage>
        <taxon>Eukaryota</taxon>
        <taxon>Sar</taxon>
        <taxon>Alveolata</taxon>
        <taxon>Ciliophora</taxon>
        <taxon>Intramacronucleata</taxon>
        <taxon>Oligohymenophorea</taxon>
        <taxon>Peniculida</taxon>
        <taxon>Parameciidae</taxon>
        <taxon>Paramecium</taxon>
    </lineage>
</organism>
<dbReference type="PANTHER" id="PTHR12621">
    <property type="entry name" value="CYSTEINE AND HISTIDINE-RICH DOMAIN CHORD -CONTAINING PROTEIN"/>
    <property type="match status" value="1"/>
</dbReference>
<dbReference type="AlphaFoldDB" id="A0A8S1NFZ1"/>
<gene>
    <name evidence="3" type="ORF">PPRIM_AZ9-3.1.T0850152</name>
</gene>
<accession>A0A8S1NFZ1</accession>
<evidence type="ECO:0000313" key="4">
    <source>
        <dbReference type="Proteomes" id="UP000688137"/>
    </source>
</evidence>
<keyword evidence="2" id="KW-0812">Transmembrane</keyword>
<keyword evidence="2" id="KW-0472">Membrane</keyword>
<keyword evidence="1" id="KW-0175">Coiled coil</keyword>
<dbReference type="EMBL" id="CAJJDM010000088">
    <property type="protein sequence ID" value="CAD8090209.1"/>
    <property type="molecule type" value="Genomic_DNA"/>
</dbReference>
<dbReference type="PANTHER" id="PTHR12621:SF7">
    <property type="entry name" value="CYSTEINE AND HISTIDINE-RICH DOMAIN-CONTAINING PROTEIN 1"/>
    <property type="match status" value="1"/>
</dbReference>